<dbReference type="PANTHER" id="PTHR23506">
    <property type="entry name" value="GH10249P"/>
    <property type="match status" value="1"/>
</dbReference>
<sequence>MNHNHHSRNPPTHNSLQVVLLVPFIIIERADVLPERIQMWTSVLIAAYGGAFVALSPLLPFLTPPRGPMLWSILFVGLACAAGSFALMQLSSSILLLILARVIHGVGSVATTGACSGMLSAAAGSSGTDFLAWMTPAFIQSMAMSAAPTIAGLLYDYAGGETAVFYCAYAMIGLTALLALFVVIATPEAQVSTTRDDDMTDRLLSFEGENRNYGTIGGNGTQADFTLRGGGSGEDSARSRLSGSSLRSSRSSRRGSTASSVTAFHEILTPASSPRTFVAMYGYVVVGLLTTALHSVLPLFVERTFKWPMSANGFVFVVLSAPAALISPLAGALTDRAPKVARFLTAFGFLACLPAFIYLGSLNENTPPVYTAFLATLAVISFATGLCAEPLNRVIVQAVTRAEQASFENAYLPSPTAQASSLPNVAWAWGILIGPLLAGVVSSGWGWQNMATALGSVGAFTSLIMLLYLQGWIGNLYSQSGGRNAAPTRDEETAPLLHRLFEHSGDSYTYQRPSMLSDDENGRDLPKGGFFERTAPFISTDESEDFVPKKFRHRRHFSVDNFSAGSVSSDPETSQIRFQAALETPLSTSITVSQQTGDSAKNAQRRFLMREAPHAPATDPLLAEGNRYVIDEELSTVPEGEELPKRHVVVFEEGNVPPGLLKRGQHHTVTINSVDGSAKLVLNPESESHAVHVTEETGEEPEFSSASRRYVVILLNEGETGFETGGDEST</sequence>
<evidence type="ECO:0000256" key="3">
    <source>
        <dbReference type="ARBA" id="ARBA00022692"/>
    </source>
</evidence>
<feature type="transmembrane region" description="Helical" evidence="7">
    <location>
        <begin position="426"/>
        <end position="447"/>
    </location>
</feature>
<dbReference type="PANTHER" id="PTHR23506:SF23">
    <property type="entry name" value="GH10249P"/>
    <property type="match status" value="1"/>
</dbReference>
<proteinExistence type="predicted"/>
<organism evidence="8 9">
    <name type="scientific">Bombardia bombarda</name>
    <dbReference type="NCBI Taxonomy" id="252184"/>
    <lineage>
        <taxon>Eukaryota</taxon>
        <taxon>Fungi</taxon>
        <taxon>Dikarya</taxon>
        <taxon>Ascomycota</taxon>
        <taxon>Pezizomycotina</taxon>
        <taxon>Sordariomycetes</taxon>
        <taxon>Sordariomycetidae</taxon>
        <taxon>Sordariales</taxon>
        <taxon>Lasiosphaeriaceae</taxon>
        <taxon>Bombardia</taxon>
    </lineage>
</organism>
<feature type="compositionally biased region" description="Low complexity" evidence="6">
    <location>
        <begin position="239"/>
        <end position="254"/>
    </location>
</feature>
<evidence type="ECO:0000256" key="6">
    <source>
        <dbReference type="SAM" id="MobiDB-lite"/>
    </source>
</evidence>
<feature type="transmembrane region" description="Helical" evidence="7">
    <location>
        <begin position="453"/>
        <end position="473"/>
    </location>
</feature>
<dbReference type="Proteomes" id="UP001174934">
    <property type="component" value="Unassembled WGS sequence"/>
</dbReference>
<dbReference type="InterPro" id="IPR050930">
    <property type="entry name" value="MFS_Vesicular_Transporter"/>
</dbReference>
<evidence type="ECO:0000256" key="1">
    <source>
        <dbReference type="ARBA" id="ARBA00004141"/>
    </source>
</evidence>
<keyword evidence="9" id="KW-1185">Reference proteome</keyword>
<protein>
    <submittedName>
        <fullName evidence="8">Major facilitator superfamily domain-containing protein</fullName>
    </submittedName>
</protein>
<dbReference type="InterPro" id="IPR011701">
    <property type="entry name" value="MFS"/>
</dbReference>
<keyword evidence="2" id="KW-0813">Transport</keyword>
<gene>
    <name evidence="8" type="ORF">B0T17DRAFT_149929</name>
</gene>
<feature type="transmembrane region" description="Helical" evidence="7">
    <location>
        <begin position="69"/>
        <end position="88"/>
    </location>
</feature>
<dbReference type="SUPFAM" id="SSF103473">
    <property type="entry name" value="MFS general substrate transporter"/>
    <property type="match status" value="1"/>
</dbReference>
<name>A0AA39X7R8_9PEZI</name>
<dbReference type="InterPro" id="IPR036259">
    <property type="entry name" value="MFS_trans_sf"/>
</dbReference>
<feature type="transmembrane region" description="Helical" evidence="7">
    <location>
        <begin position="94"/>
        <end position="119"/>
    </location>
</feature>
<feature type="transmembrane region" description="Helical" evidence="7">
    <location>
        <begin position="163"/>
        <end position="185"/>
    </location>
</feature>
<comment type="caution">
    <text evidence="8">The sequence shown here is derived from an EMBL/GenBank/DDBJ whole genome shotgun (WGS) entry which is preliminary data.</text>
</comment>
<evidence type="ECO:0000256" key="4">
    <source>
        <dbReference type="ARBA" id="ARBA00022989"/>
    </source>
</evidence>
<feature type="region of interest" description="Disordered" evidence="6">
    <location>
        <begin position="214"/>
        <end position="254"/>
    </location>
</feature>
<feature type="transmembrane region" description="Helical" evidence="7">
    <location>
        <begin position="131"/>
        <end position="151"/>
    </location>
</feature>
<feature type="transmembrane region" description="Helical" evidence="7">
    <location>
        <begin position="39"/>
        <end position="62"/>
    </location>
</feature>
<keyword evidence="5 7" id="KW-0472">Membrane</keyword>
<feature type="transmembrane region" description="Helical" evidence="7">
    <location>
        <begin position="280"/>
        <end position="301"/>
    </location>
</feature>
<evidence type="ECO:0000256" key="2">
    <source>
        <dbReference type="ARBA" id="ARBA00022448"/>
    </source>
</evidence>
<comment type="subcellular location">
    <subcellularLocation>
        <location evidence="1">Membrane</location>
        <topology evidence="1">Multi-pass membrane protein</topology>
    </subcellularLocation>
</comment>
<feature type="transmembrane region" description="Helical" evidence="7">
    <location>
        <begin position="313"/>
        <end position="333"/>
    </location>
</feature>
<accession>A0AA39X7R8</accession>
<dbReference type="EMBL" id="JAULSR010000002">
    <property type="protein sequence ID" value="KAK0628305.1"/>
    <property type="molecule type" value="Genomic_DNA"/>
</dbReference>
<reference evidence="8" key="1">
    <citation type="submission" date="2023-06" db="EMBL/GenBank/DDBJ databases">
        <title>Genome-scale phylogeny and comparative genomics of the fungal order Sordariales.</title>
        <authorList>
            <consortium name="Lawrence Berkeley National Laboratory"/>
            <person name="Hensen N."/>
            <person name="Bonometti L."/>
            <person name="Westerberg I."/>
            <person name="Brannstrom I.O."/>
            <person name="Guillou S."/>
            <person name="Cros-Aarteil S."/>
            <person name="Calhoun S."/>
            <person name="Haridas S."/>
            <person name="Kuo A."/>
            <person name="Mondo S."/>
            <person name="Pangilinan J."/>
            <person name="Riley R."/>
            <person name="LaButti K."/>
            <person name="Andreopoulos B."/>
            <person name="Lipzen A."/>
            <person name="Chen C."/>
            <person name="Yanf M."/>
            <person name="Daum C."/>
            <person name="Ng V."/>
            <person name="Clum A."/>
            <person name="Steindorff A."/>
            <person name="Ohm R."/>
            <person name="Martin F."/>
            <person name="Silar P."/>
            <person name="Natvig D."/>
            <person name="Lalanne C."/>
            <person name="Gautier V."/>
            <person name="Ament-velasquez S.L."/>
            <person name="Kruys A."/>
            <person name="Hutchinson M.I."/>
            <person name="Powell A.J."/>
            <person name="Barry K."/>
            <person name="Miller A.N."/>
            <person name="Grigoriev I.V."/>
            <person name="Debuchy R."/>
            <person name="Gladieux P."/>
            <person name="Thoren M.H."/>
            <person name="Johannesson H."/>
        </authorList>
    </citation>
    <scope>NUCLEOTIDE SEQUENCE</scope>
    <source>
        <strain evidence="8">SMH3391-2</strain>
    </source>
</reference>
<keyword evidence="3 7" id="KW-0812">Transmembrane</keyword>
<evidence type="ECO:0000313" key="9">
    <source>
        <dbReference type="Proteomes" id="UP001174934"/>
    </source>
</evidence>
<evidence type="ECO:0000256" key="5">
    <source>
        <dbReference type="ARBA" id="ARBA00023136"/>
    </source>
</evidence>
<dbReference type="GO" id="GO:0022857">
    <property type="term" value="F:transmembrane transporter activity"/>
    <property type="evidence" value="ECO:0007669"/>
    <property type="project" value="InterPro"/>
</dbReference>
<dbReference type="Gene3D" id="1.20.1250.20">
    <property type="entry name" value="MFS general substrate transporter like domains"/>
    <property type="match status" value="2"/>
</dbReference>
<evidence type="ECO:0000256" key="7">
    <source>
        <dbReference type="SAM" id="Phobius"/>
    </source>
</evidence>
<feature type="transmembrane region" description="Helical" evidence="7">
    <location>
        <begin position="340"/>
        <end position="362"/>
    </location>
</feature>
<dbReference type="AlphaFoldDB" id="A0AA39X7R8"/>
<evidence type="ECO:0000313" key="8">
    <source>
        <dbReference type="EMBL" id="KAK0628305.1"/>
    </source>
</evidence>
<keyword evidence="4 7" id="KW-1133">Transmembrane helix</keyword>
<dbReference type="Pfam" id="PF07690">
    <property type="entry name" value="MFS_1"/>
    <property type="match status" value="1"/>
</dbReference>
<dbReference type="GO" id="GO:0016020">
    <property type="term" value="C:membrane"/>
    <property type="evidence" value="ECO:0007669"/>
    <property type="project" value="UniProtKB-SubCell"/>
</dbReference>